<organism evidence="1">
    <name type="scientific">Anguilla anguilla</name>
    <name type="common">European freshwater eel</name>
    <name type="synonym">Muraena anguilla</name>
    <dbReference type="NCBI Taxonomy" id="7936"/>
    <lineage>
        <taxon>Eukaryota</taxon>
        <taxon>Metazoa</taxon>
        <taxon>Chordata</taxon>
        <taxon>Craniata</taxon>
        <taxon>Vertebrata</taxon>
        <taxon>Euteleostomi</taxon>
        <taxon>Actinopterygii</taxon>
        <taxon>Neopterygii</taxon>
        <taxon>Teleostei</taxon>
        <taxon>Anguilliformes</taxon>
        <taxon>Anguillidae</taxon>
        <taxon>Anguilla</taxon>
    </lineage>
</organism>
<dbReference type="AlphaFoldDB" id="A0A0E9WWM7"/>
<reference evidence="1" key="1">
    <citation type="submission" date="2014-11" db="EMBL/GenBank/DDBJ databases">
        <authorList>
            <person name="Amaro Gonzalez C."/>
        </authorList>
    </citation>
    <scope>NUCLEOTIDE SEQUENCE</scope>
</reference>
<evidence type="ECO:0000313" key="1">
    <source>
        <dbReference type="EMBL" id="JAH94050.1"/>
    </source>
</evidence>
<proteinExistence type="predicted"/>
<dbReference type="EMBL" id="GBXM01014527">
    <property type="protein sequence ID" value="JAH94050.1"/>
    <property type="molecule type" value="Transcribed_RNA"/>
</dbReference>
<protein>
    <submittedName>
        <fullName evidence="1">Uncharacterized protein</fullName>
    </submittedName>
</protein>
<sequence>MDCLVLISPAGGSKTLWIAETKTSAVQRCIRSPMLMRTVPGMVGAVDVVSGAIQHLQAPPRALEHHGDGAEVGVFPTAHLPLFHRLPVHWGVVQEAQRGAILLLPYHAVFAKKDVWSHTQAELQHS</sequence>
<name>A0A0E9WWM7_ANGAN</name>
<reference evidence="1" key="2">
    <citation type="journal article" date="2015" name="Fish Shellfish Immunol.">
        <title>Early steps in the European eel (Anguilla anguilla)-Vibrio vulnificus interaction in the gills: Role of the RtxA13 toxin.</title>
        <authorList>
            <person name="Callol A."/>
            <person name="Pajuelo D."/>
            <person name="Ebbesson L."/>
            <person name="Teles M."/>
            <person name="MacKenzie S."/>
            <person name="Amaro C."/>
        </authorList>
    </citation>
    <scope>NUCLEOTIDE SEQUENCE</scope>
</reference>
<accession>A0A0E9WWM7</accession>